<dbReference type="EMBL" id="VFOW01000001">
    <property type="protein sequence ID" value="TQL78260.1"/>
    <property type="molecule type" value="Genomic_DNA"/>
</dbReference>
<evidence type="ECO:0000313" key="3">
    <source>
        <dbReference type="EMBL" id="TQL78260.1"/>
    </source>
</evidence>
<dbReference type="PANTHER" id="PTHR31088">
    <property type="entry name" value="MEMBRANE-ASSOCIATED PROTEIN VIPP1, CHLOROPLASTIC"/>
    <property type="match status" value="1"/>
</dbReference>
<proteinExistence type="inferred from homology"/>
<accession>A0A543B0H0</accession>
<comment type="caution">
    <text evidence="3">The sequence shown here is derived from an EMBL/GenBank/DDBJ whole genome shotgun (WGS) entry which is preliminary data.</text>
</comment>
<dbReference type="PANTHER" id="PTHR31088:SF6">
    <property type="entry name" value="PHAGE SHOCK PROTEIN A"/>
    <property type="match status" value="1"/>
</dbReference>
<keyword evidence="4" id="KW-1185">Reference proteome</keyword>
<dbReference type="Pfam" id="PF04012">
    <property type="entry name" value="PspA_IM30"/>
    <property type="match status" value="1"/>
</dbReference>
<evidence type="ECO:0000256" key="1">
    <source>
        <dbReference type="ARBA" id="ARBA00043985"/>
    </source>
</evidence>
<keyword evidence="2" id="KW-0175">Coiled coil</keyword>
<feature type="coiled-coil region" evidence="2">
    <location>
        <begin position="40"/>
        <end position="67"/>
    </location>
</feature>
<gene>
    <name evidence="3" type="ORF">FB566_3843</name>
</gene>
<name>A0A543B0H0_9ACTN</name>
<feature type="coiled-coil region" evidence="2">
    <location>
        <begin position="136"/>
        <end position="163"/>
    </location>
</feature>
<dbReference type="AlphaFoldDB" id="A0A543B0H0"/>
<dbReference type="InterPro" id="IPR007157">
    <property type="entry name" value="PspA_VIPP1"/>
</dbReference>
<protein>
    <submittedName>
        <fullName evidence="3">Phage shock protein A (PspA) family protein</fullName>
    </submittedName>
</protein>
<evidence type="ECO:0000313" key="4">
    <source>
        <dbReference type="Proteomes" id="UP000317043"/>
    </source>
</evidence>
<reference evidence="3 4" key="1">
    <citation type="submission" date="2019-06" db="EMBL/GenBank/DDBJ databases">
        <title>Sequencing the genomes of 1000 actinobacteria strains.</title>
        <authorList>
            <person name="Klenk H.-P."/>
        </authorList>
    </citation>
    <scope>NUCLEOTIDE SEQUENCE [LARGE SCALE GENOMIC DNA]</scope>
    <source>
        <strain evidence="3 4">DSM 45928</strain>
    </source>
</reference>
<sequence>MGEIVTKQSIFGRVAQLAKANINAILDSAEDPGKMIDQLIRDYRDNIAEAEQSIAQTIGNLRLMEDDFKEDVDAATGWGQKAVIASDKAEELKAQGEDAEAAKFDQLARVALGKQIDAEKRAQQTEPAITSQTEVVAKLKDGLAQMKTKLGELQSKRDSLVARQQTAQAQTQVQEAMKSVGILDPSSEISRFEEKVRRQEARVRGAQELAESSLDAQFESLDDLANEADVEARLAALKSH</sequence>
<dbReference type="InParanoid" id="A0A543B0H0"/>
<organism evidence="3 4">
    <name type="scientific">Stackebrandtia endophytica</name>
    <dbReference type="NCBI Taxonomy" id="1496996"/>
    <lineage>
        <taxon>Bacteria</taxon>
        <taxon>Bacillati</taxon>
        <taxon>Actinomycetota</taxon>
        <taxon>Actinomycetes</taxon>
        <taxon>Glycomycetales</taxon>
        <taxon>Glycomycetaceae</taxon>
        <taxon>Stackebrandtia</taxon>
    </lineage>
</organism>
<evidence type="ECO:0000256" key="2">
    <source>
        <dbReference type="SAM" id="Coils"/>
    </source>
</evidence>
<dbReference type="Proteomes" id="UP000317043">
    <property type="component" value="Unassembled WGS sequence"/>
</dbReference>
<comment type="similarity">
    <text evidence="1">Belongs to the PspA/Vipp/IM30 family.</text>
</comment>